<gene>
    <name evidence="2" type="ORF">AS859_03245</name>
    <name evidence="4" type="ORF">CJ668_06645</name>
    <name evidence="3" type="ORF">CJ669_03505</name>
    <name evidence="5" type="ORF">HOO34_01550</name>
</gene>
<dbReference type="EMBL" id="NXGD01000006">
    <property type="protein sequence ID" value="PRN00528.1"/>
    <property type="molecule type" value="Genomic_DNA"/>
</dbReference>
<evidence type="ECO:0000313" key="8">
    <source>
        <dbReference type="Proteomes" id="UP000239065"/>
    </source>
</evidence>
<dbReference type="Proteomes" id="UP000192599">
    <property type="component" value="Unassembled WGS sequence"/>
</dbReference>
<dbReference type="EMBL" id="LNTC01000024">
    <property type="protein sequence ID" value="OQR41861.1"/>
    <property type="molecule type" value="Genomic_DNA"/>
</dbReference>
<accession>A0A1V9VCR2</accession>
<evidence type="ECO:0000313" key="9">
    <source>
        <dbReference type="Proteomes" id="UP000515842"/>
    </source>
</evidence>
<reference evidence="2 6" key="1">
    <citation type="submission" date="2017-04" db="EMBL/GenBank/DDBJ databases">
        <title>Accumulation and expression of multiple antibiotic resistance genes in Arcobacter cryaerophilus that thrives in sewage.</title>
        <authorList>
            <person name="Millar J.A."/>
            <person name="Raghavan R."/>
        </authorList>
    </citation>
    <scope>NUCLEOTIDE SEQUENCE [LARGE SCALE GENOMIC DNA]</scope>
    <source>
        <strain evidence="2 6">AZT-1</strain>
    </source>
</reference>
<keyword evidence="1" id="KW-0175">Coiled coil</keyword>
<evidence type="ECO:0000313" key="7">
    <source>
        <dbReference type="Proteomes" id="UP000238811"/>
    </source>
</evidence>
<dbReference type="Proteomes" id="UP000515842">
    <property type="component" value="Chromosome"/>
</dbReference>
<name>A0A1V9VCR2_9BACT</name>
<organism evidence="2 6">
    <name type="scientific">Aliarcobacter cryaerophilus</name>
    <dbReference type="NCBI Taxonomy" id="28198"/>
    <lineage>
        <taxon>Bacteria</taxon>
        <taxon>Pseudomonadati</taxon>
        <taxon>Campylobacterota</taxon>
        <taxon>Epsilonproteobacteria</taxon>
        <taxon>Campylobacterales</taxon>
        <taxon>Arcobacteraceae</taxon>
        <taxon>Aliarcobacter</taxon>
    </lineage>
</organism>
<dbReference type="EMBL" id="NXGJ01000002">
    <property type="protein sequence ID" value="PRM88712.1"/>
    <property type="molecule type" value="Genomic_DNA"/>
</dbReference>
<evidence type="ECO:0000313" key="2">
    <source>
        <dbReference type="EMBL" id="OQR41861.1"/>
    </source>
</evidence>
<evidence type="ECO:0000313" key="6">
    <source>
        <dbReference type="Proteomes" id="UP000192599"/>
    </source>
</evidence>
<protein>
    <submittedName>
        <fullName evidence="2">Uncharacterized protein</fullName>
    </submittedName>
</protein>
<reference evidence="5 9" key="3">
    <citation type="journal article" date="2020" name="Front. Microbiol.">
        <title>Genomic Analysis and Antimicrobial Resistance of Aliarcobacter cryaerophilus Strains From German Water Poultry.</title>
        <authorList>
            <person name="Muller E."/>
            <person name="Hotzel H."/>
            <person name="Ahlers C."/>
            <person name="Hanel I."/>
            <person name="Tomaso H."/>
            <person name="Abdel-Glil M.Y."/>
        </authorList>
    </citation>
    <scope>NUCLEOTIDE SEQUENCE [LARGE SCALE GENOMIC DNA]</scope>
    <source>
        <strain evidence="5 9">16CS1285-4</strain>
    </source>
</reference>
<evidence type="ECO:0000313" key="5">
    <source>
        <dbReference type="EMBL" id="QNM90447.1"/>
    </source>
</evidence>
<dbReference type="AlphaFoldDB" id="A0A1V9VCR2"/>
<dbReference type="RefSeq" id="WP_066154994.1">
    <property type="nucleotide sequence ID" value="NZ_CP026655.1"/>
</dbReference>
<evidence type="ECO:0000256" key="1">
    <source>
        <dbReference type="SAM" id="Coils"/>
    </source>
</evidence>
<evidence type="ECO:0000313" key="3">
    <source>
        <dbReference type="EMBL" id="PRM88712.1"/>
    </source>
</evidence>
<proteinExistence type="predicted"/>
<dbReference type="Proteomes" id="UP000238811">
    <property type="component" value="Unassembled WGS sequence"/>
</dbReference>
<dbReference type="Proteomes" id="UP000239065">
    <property type="component" value="Unassembled WGS sequence"/>
</dbReference>
<reference evidence="7 8" key="2">
    <citation type="submission" date="2017-09" db="EMBL/GenBank/DDBJ databases">
        <title>Reassesment of A. cryaerophilus.</title>
        <authorList>
            <person name="Perez-Cataluna A."/>
            <person name="Collado L."/>
            <person name="Salgado O."/>
            <person name="Lefinanco V."/>
            <person name="Figueras M.J."/>
        </authorList>
    </citation>
    <scope>NUCLEOTIDE SEQUENCE [LARGE SCALE GENOMIC DNA]</scope>
    <source>
        <strain evidence="4 7">LMG 10229</strain>
        <strain evidence="3 8">LMG 9861</strain>
    </source>
</reference>
<evidence type="ECO:0000313" key="4">
    <source>
        <dbReference type="EMBL" id="PRN00528.1"/>
    </source>
</evidence>
<sequence length="128" mass="16293">MNLEELKKLREKNFSKHKEKKRAYYLKSKIKKEIDYEDELKDDGFLKKMQEIVKSQRLYMDSRQETIKKKIEEYQILKRDYYEQNKEKRLEYDREYRERKKEQLKAYRQKYYEKQKEKKLEEEKNGNN</sequence>
<feature type="coiled-coil region" evidence="1">
    <location>
        <begin position="97"/>
        <end position="124"/>
    </location>
</feature>
<dbReference type="EMBL" id="CP060693">
    <property type="protein sequence ID" value="QNM90447.1"/>
    <property type="molecule type" value="Genomic_DNA"/>
</dbReference>